<evidence type="ECO:0000313" key="1">
    <source>
        <dbReference type="EMBL" id="RDJ27953.1"/>
    </source>
</evidence>
<gene>
    <name evidence="1" type="ORF">DWE98_04935</name>
</gene>
<dbReference type="AlphaFoldDB" id="A0A370L9H8"/>
<keyword evidence="2" id="KW-1185">Reference proteome</keyword>
<dbReference type="EMBL" id="QQTP01000002">
    <property type="protein sequence ID" value="RDJ27953.1"/>
    <property type="molecule type" value="Genomic_DNA"/>
</dbReference>
<organism evidence="1 2">
    <name type="scientific">Bosea caraganae</name>
    <dbReference type="NCBI Taxonomy" id="2763117"/>
    <lineage>
        <taxon>Bacteria</taxon>
        <taxon>Pseudomonadati</taxon>
        <taxon>Pseudomonadota</taxon>
        <taxon>Alphaproteobacteria</taxon>
        <taxon>Hyphomicrobiales</taxon>
        <taxon>Boseaceae</taxon>
        <taxon>Bosea</taxon>
    </lineage>
</organism>
<evidence type="ECO:0008006" key="3">
    <source>
        <dbReference type="Google" id="ProtNLM"/>
    </source>
</evidence>
<dbReference type="Proteomes" id="UP000255207">
    <property type="component" value="Unassembled WGS sequence"/>
</dbReference>
<accession>A0A370L9H8</accession>
<dbReference type="RefSeq" id="WP_114828078.1">
    <property type="nucleotide sequence ID" value="NZ_QQTO01000037.1"/>
</dbReference>
<name>A0A370L9H8_9HYPH</name>
<sequence length="236" mass="24542">MELFAIAGSGNQIARLSISLLLALGFARRGMDPLLIRIPNNSGAAPSLPGEVRAPFATIALEPGDAGSTGAAILRRATAHGDQGPVVVDLPGGSVPSELLDDPRCHLLLPMATDKQELRQLAHDFARLARARSRPGNKSVVVVPIGWPAVLKQADYQRLLKREATRASSRVSPSIQDIVGFGVSDVVLGLGPLLIDGSVSPSPKLGNAAAAIARAVLRATGSSYIESDPTWSIGGL</sequence>
<protein>
    <recommendedName>
        <fullName evidence="3">ParA family protein</fullName>
    </recommendedName>
</protein>
<reference evidence="2" key="1">
    <citation type="submission" date="2018-07" db="EMBL/GenBank/DDBJ databases">
        <authorList>
            <person name="Safronova V.I."/>
            <person name="Chirak E.R."/>
            <person name="Sazanova A.L."/>
        </authorList>
    </citation>
    <scope>NUCLEOTIDE SEQUENCE [LARGE SCALE GENOMIC DNA]</scope>
    <source>
        <strain evidence="2">RCAM04685</strain>
    </source>
</reference>
<evidence type="ECO:0000313" key="2">
    <source>
        <dbReference type="Proteomes" id="UP000255207"/>
    </source>
</evidence>
<proteinExistence type="predicted"/>
<comment type="caution">
    <text evidence="1">The sequence shown here is derived from an EMBL/GenBank/DDBJ whole genome shotgun (WGS) entry which is preliminary data.</text>
</comment>